<dbReference type="CDD" id="cd00161">
    <property type="entry name" value="beta-trefoil_Ricin-like"/>
    <property type="match status" value="1"/>
</dbReference>
<dbReference type="SUPFAM" id="SSF50370">
    <property type="entry name" value="Ricin B-like lectins"/>
    <property type="match status" value="1"/>
</dbReference>
<proteinExistence type="predicted"/>
<evidence type="ECO:0000259" key="5">
    <source>
        <dbReference type="Pfam" id="PF12894"/>
    </source>
</evidence>
<feature type="repeat" description="WD" evidence="3">
    <location>
        <begin position="91"/>
        <end position="132"/>
    </location>
</feature>
<organism evidence="6 7">
    <name type="scientific">Boletus edulis BED1</name>
    <dbReference type="NCBI Taxonomy" id="1328754"/>
    <lineage>
        <taxon>Eukaryota</taxon>
        <taxon>Fungi</taxon>
        <taxon>Dikarya</taxon>
        <taxon>Basidiomycota</taxon>
        <taxon>Agaricomycotina</taxon>
        <taxon>Agaricomycetes</taxon>
        <taxon>Agaricomycetidae</taxon>
        <taxon>Boletales</taxon>
        <taxon>Boletineae</taxon>
        <taxon>Boletaceae</taxon>
        <taxon>Boletoideae</taxon>
        <taxon>Boletus</taxon>
    </lineage>
</organism>
<dbReference type="InterPro" id="IPR035992">
    <property type="entry name" value="Ricin_B-like_lectins"/>
</dbReference>
<feature type="region of interest" description="Disordered" evidence="4">
    <location>
        <begin position="332"/>
        <end position="355"/>
    </location>
</feature>
<evidence type="ECO:0000313" key="7">
    <source>
        <dbReference type="Proteomes" id="UP001194468"/>
    </source>
</evidence>
<evidence type="ECO:0000256" key="1">
    <source>
        <dbReference type="ARBA" id="ARBA00022574"/>
    </source>
</evidence>
<dbReference type="EMBL" id="WHUW01000032">
    <property type="protein sequence ID" value="KAF8433679.1"/>
    <property type="molecule type" value="Genomic_DNA"/>
</dbReference>
<dbReference type="Proteomes" id="UP001194468">
    <property type="component" value="Unassembled WGS sequence"/>
</dbReference>
<dbReference type="Pfam" id="PF00400">
    <property type="entry name" value="WD40"/>
    <property type="match status" value="3"/>
</dbReference>
<evidence type="ECO:0000256" key="4">
    <source>
        <dbReference type="SAM" id="MobiDB-lite"/>
    </source>
</evidence>
<comment type="caution">
    <text evidence="6">The sequence shown here is derived from an EMBL/GenBank/DDBJ whole genome shotgun (WGS) entry which is preliminary data.</text>
</comment>
<feature type="domain" description="Anaphase-promoting complex subunit 4-like WD40" evidence="5">
    <location>
        <begin position="132"/>
        <end position="187"/>
    </location>
</feature>
<evidence type="ECO:0000256" key="2">
    <source>
        <dbReference type="ARBA" id="ARBA00022737"/>
    </source>
</evidence>
<evidence type="ECO:0000256" key="3">
    <source>
        <dbReference type="PROSITE-ProRule" id="PRU00221"/>
    </source>
</evidence>
<dbReference type="PANTHER" id="PTHR19848">
    <property type="entry name" value="WD40 REPEAT PROTEIN"/>
    <property type="match status" value="1"/>
</dbReference>
<name>A0AAD4GAG6_BOLED</name>
<dbReference type="InterPro" id="IPR024977">
    <property type="entry name" value="Apc4-like_WD40_dom"/>
</dbReference>
<keyword evidence="1 3" id="KW-0853">WD repeat</keyword>
<sequence>METIAIPVRRDIWTLVFLEYGKHLLSGGREETIRQWRIEDGKEVEDQVLNASGHSQVSAIGLSDDGRWIVSGGWEVVTIWNRNTRQSVHSAREHSSWVNQVHVSPDTTRFATASDDWSTIIWNMSNGRPLMEPLRHRNQVVSARFSPDGNRIATAVRDGELRIYNAHNGQLLRNIAVSLFSTNPIAWSGTQHIFALCSRNILKHIAVDTSTSLAEWTIPGQPQTDNYGSIALSSNGRFIACFVGHSLTFWDACTRAQFGPVFDHPQTPYLYSIALSPDNNHVAVAGWGGIITLYNLNHTIPASHRVGVNAAGPPQIGNEDADLEPQIEAPRGTLDAPESRLDGPRAPMTPPHIPDGIYRIKSNTGDLYLARVQDGAGTVVVQPLNRSDASQRWTVYLVANGAYNITAMGNSDVSLSVSTSNALVTGQRGTTWNVGFRGHVCVIGNAANAKAVQFAPNNQSVSQFMCKKKLGSYG</sequence>
<dbReference type="PROSITE" id="PS50294">
    <property type="entry name" value="WD_REPEATS_REGION"/>
    <property type="match status" value="2"/>
</dbReference>
<dbReference type="SUPFAM" id="SSF50978">
    <property type="entry name" value="WD40 repeat-like"/>
    <property type="match status" value="1"/>
</dbReference>
<dbReference type="AlphaFoldDB" id="A0AAD4GAG6"/>
<keyword evidence="2" id="KW-0677">Repeat</keyword>
<dbReference type="InterPro" id="IPR001680">
    <property type="entry name" value="WD40_rpt"/>
</dbReference>
<gene>
    <name evidence="6" type="ORF">L210DRAFT_3555794</name>
</gene>
<dbReference type="Gene3D" id="2.80.10.50">
    <property type="match status" value="1"/>
</dbReference>
<dbReference type="Pfam" id="PF12894">
    <property type="entry name" value="ANAPC4_WD40"/>
    <property type="match status" value="1"/>
</dbReference>
<dbReference type="Gene3D" id="2.130.10.10">
    <property type="entry name" value="YVTN repeat-like/Quinoprotein amine dehydrogenase"/>
    <property type="match status" value="2"/>
</dbReference>
<reference evidence="6" key="1">
    <citation type="submission" date="2019-10" db="EMBL/GenBank/DDBJ databases">
        <authorList>
            <consortium name="DOE Joint Genome Institute"/>
            <person name="Kuo A."/>
            <person name="Miyauchi S."/>
            <person name="Kiss E."/>
            <person name="Drula E."/>
            <person name="Kohler A."/>
            <person name="Sanchez-Garcia M."/>
            <person name="Andreopoulos B."/>
            <person name="Barry K.W."/>
            <person name="Bonito G."/>
            <person name="Buee M."/>
            <person name="Carver A."/>
            <person name="Chen C."/>
            <person name="Cichocki N."/>
            <person name="Clum A."/>
            <person name="Culley D."/>
            <person name="Crous P.W."/>
            <person name="Fauchery L."/>
            <person name="Girlanda M."/>
            <person name="Hayes R."/>
            <person name="Keri Z."/>
            <person name="LaButti K."/>
            <person name="Lipzen A."/>
            <person name="Lombard V."/>
            <person name="Magnuson J."/>
            <person name="Maillard F."/>
            <person name="Morin E."/>
            <person name="Murat C."/>
            <person name="Nolan M."/>
            <person name="Ohm R."/>
            <person name="Pangilinan J."/>
            <person name="Pereira M."/>
            <person name="Perotto S."/>
            <person name="Peter M."/>
            <person name="Riley R."/>
            <person name="Sitrit Y."/>
            <person name="Stielow B."/>
            <person name="Szollosi G."/>
            <person name="Zifcakova L."/>
            <person name="Stursova M."/>
            <person name="Spatafora J.W."/>
            <person name="Tedersoo L."/>
            <person name="Vaario L.-M."/>
            <person name="Yamada A."/>
            <person name="Yan M."/>
            <person name="Wang P."/>
            <person name="Xu J."/>
            <person name="Bruns T."/>
            <person name="Baldrian P."/>
            <person name="Vilgalys R."/>
            <person name="Henrissat B."/>
            <person name="Grigoriev I.V."/>
            <person name="Hibbett D."/>
            <person name="Nagy L.G."/>
            <person name="Martin F.M."/>
        </authorList>
    </citation>
    <scope>NUCLEOTIDE SEQUENCE</scope>
    <source>
        <strain evidence="6">BED1</strain>
    </source>
</reference>
<dbReference type="InterPro" id="IPR036322">
    <property type="entry name" value="WD40_repeat_dom_sf"/>
</dbReference>
<keyword evidence="7" id="KW-1185">Reference proteome</keyword>
<dbReference type="PANTHER" id="PTHR19848:SF8">
    <property type="entry name" value="F-BOX AND WD REPEAT DOMAIN CONTAINING 7"/>
    <property type="match status" value="1"/>
</dbReference>
<dbReference type="InterPro" id="IPR015943">
    <property type="entry name" value="WD40/YVTN_repeat-like_dom_sf"/>
</dbReference>
<feature type="repeat" description="WD" evidence="3">
    <location>
        <begin position="133"/>
        <end position="174"/>
    </location>
</feature>
<dbReference type="SMART" id="SM00320">
    <property type="entry name" value="WD40"/>
    <property type="match status" value="6"/>
</dbReference>
<dbReference type="PROSITE" id="PS50082">
    <property type="entry name" value="WD_REPEATS_2"/>
    <property type="match status" value="2"/>
</dbReference>
<protein>
    <submittedName>
        <fullName evidence="6">WD40-repeat-containing domain protein</fullName>
    </submittedName>
</protein>
<evidence type="ECO:0000313" key="6">
    <source>
        <dbReference type="EMBL" id="KAF8433679.1"/>
    </source>
</evidence>
<reference evidence="6" key="2">
    <citation type="journal article" date="2020" name="Nat. Commun.">
        <title>Large-scale genome sequencing of mycorrhizal fungi provides insights into the early evolution of symbiotic traits.</title>
        <authorList>
            <person name="Miyauchi S."/>
            <person name="Kiss E."/>
            <person name="Kuo A."/>
            <person name="Drula E."/>
            <person name="Kohler A."/>
            <person name="Sanchez-Garcia M."/>
            <person name="Morin E."/>
            <person name="Andreopoulos B."/>
            <person name="Barry K.W."/>
            <person name="Bonito G."/>
            <person name="Buee M."/>
            <person name="Carver A."/>
            <person name="Chen C."/>
            <person name="Cichocki N."/>
            <person name="Clum A."/>
            <person name="Culley D."/>
            <person name="Crous P.W."/>
            <person name="Fauchery L."/>
            <person name="Girlanda M."/>
            <person name="Hayes R.D."/>
            <person name="Keri Z."/>
            <person name="LaButti K."/>
            <person name="Lipzen A."/>
            <person name="Lombard V."/>
            <person name="Magnuson J."/>
            <person name="Maillard F."/>
            <person name="Murat C."/>
            <person name="Nolan M."/>
            <person name="Ohm R.A."/>
            <person name="Pangilinan J."/>
            <person name="Pereira M.F."/>
            <person name="Perotto S."/>
            <person name="Peter M."/>
            <person name="Pfister S."/>
            <person name="Riley R."/>
            <person name="Sitrit Y."/>
            <person name="Stielow J.B."/>
            <person name="Szollosi G."/>
            <person name="Zifcakova L."/>
            <person name="Stursova M."/>
            <person name="Spatafora J.W."/>
            <person name="Tedersoo L."/>
            <person name="Vaario L.M."/>
            <person name="Yamada A."/>
            <person name="Yan M."/>
            <person name="Wang P."/>
            <person name="Xu J."/>
            <person name="Bruns T."/>
            <person name="Baldrian P."/>
            <person name="Vilgalys R."/>
            <person name="Dunand C."/>
            <person name="Henrissat B."/>
            <person name="Grigoriev I.V."/>
            <person name="Hibbett D."/>
            <person name="Nagy L.G."/>
            <person name="Martin F.M."/>
        </authorList>
    </citation>
    <scope>NUCLEOTIDE SEQUENCE</scope>
    <source>
        <strain evidence="6">BED1</strain>
    </source>
</reference>
<accession>A0AAD4GAG6</accession>